<feature type="domain" description="DUF7973" evidence="2">
    <location>
        <begin position="39"/>
        <end position="129"/>
    </location>
</feature>
<keyword evidence="1" id="KW-0812">Transmembrane</keyword>
<dbReference type="InterPro" id="IPR058279">
    <property type="entry name" value="DUF7973"/>
</dbReference>
<feature type="transmembrane region" description="Helical" evidence="1">
    <location>
        <begin position="84"/>
        <end position="106"/>
    </location>
</feature>
<keyword evidence="1" id="KW-0472">Membrane</keyword>
<protein>
    <recommendedName>
        <fullName evidence="2">DUF7973 domain-containing protein</fullName>
    </recommendedName>
</protein>
<evidence type="ECO:0000313" key="4">
    <source>
        <dbReference type="Proteomes" id="UP001172911"/>
    </source>
</evidence>
<reference evidence="3" key="2">
    <citation type="submission" date="2023-03" db="EMBL/GenBank/DDBJ databases">
        <authorList>
            <person name="Zhang Z."/>
        </authorList>
    </citation>
    <scope>NUCLEOTIDE SEQUENCE</scope>
    <source>
        <strain evidence="3">DSA</strain>
    </source>
</reference>
<keyword evidence="1" id="KW-1133">Transmembrane helix</keyword>
<evidence type="ECO:0000259" key="2">
    <source>
        <dbReference type="Pfam" id="PF25928"/>
    </source>
</evidence>
<dbReference type="EMBL" id="JARPTC010000016">
    <property type="protein sequence ID" value="MDO7787816.1"/>
    <property type="molecule type" value="Genomic_DNA"/>
</dbReference>
<feature type="transmembrane region" description="Helical" evidence="1">
    <location>
        <begin position="200"/>
        <end position="222"/>
    </location>
</feature>
<evidence type="ECO:0000256" key="1">
    <source>
        <dbReference type="SAM" id="Phobius"/>
    </source>
</evidence>
<accession>A0AAW7ZEL4</accession>
<feature type="domain" description="DUF7973" evidence="2">
    <location>
        <begin position="7"/>
        <end position="36"/>
    </location>
</feature>
<gene>
    <name evidence="3" type="ORF">P6N53_11355</name>
</gene>
<dbReference type="RefSeq" id="WP_304543179.1">
    <property type="nucleotide sequence ID" value="NZ_JARPTC010000016.1"/>
</dbReference>
<feature type="transmembrane region" description="Helical" evidence="1">
    <location>
        <begin position="45"/>
        <end position="63"/>
    </location>
</feature>
<sequence length="255" mass="25773">MFGGLEIVAAFGGGVFGAAVGALPAFIMTGILVLAGFTDMAFGPWFGPHVAFAGGVAAAAFAAKNDLESGKDILTPLIKFNDGSILLVGGIFGAIGMAVQQFFAGINTPTDTVALTVAISGIAARLIFGEKKLFHGYSMPDGKTGLSLLVLGLGVGLISSYGSIATDNAVLGFGIAATSLIFVQIMGVGPVTHHIALPAALAAMAAGNIWIGGLFGIIGALLGDFFTKTMNEGNTHVDPPAFVIALLTLIVVLFM</sequence>
<proteinExistence type="predicted"/>
<reference evidence="3" key="1">
    <citation type="journal article" date="2023" name="J. Hazard. Mater.">
        <title>Anaerobic biodegradation of pyrene and benzo[a]pyrene by a new sulfate-reducing Desulforamulus aquiferis strain DSA.</title>
        <authorList>
            <person name="Zhang Z."/>
            <person name="Sun J."/>
            <person name="Gong X."/>
            <person name="Wang C."/>
            <person name="Wang H."/>
        </authorList>
    </citation>
    <scope>NUCLEOTIDE SEQUENCE</scope>
    <source>
        <strain evidence="3">DSA</strain>
    </source>
</reference>
<feature type="transmembrane region" description="Helical" evidence="1">
    <location>
        <begin position="112"/>
        <end position="128"/>
    </location>
</feature>
<dbReference type="Proteomes" id="UP001172911">
    <property type="component" value="Unassembled WGS sequence"/>
</dbReference>
<feature type="transmembrane region" description="Helical" evidence="1">
    <location>
        <begin position="7"/>
        <end position="33"/>
    </location>
</feature>
<organism evidence="3 4">
    <name type="scientific">Desulforamulus aquiferis</name>
    <dbReference type="NCBI Taxonomy" id="1397668"/>
    <lineage>
        <taxon>Bacteria</taxon>
        <taxon>Bacillati</taxon>
        <taxon>Bacillota</taxon>
        <taxon>Clostridia</taxon>
        <taxon>Eubacteriales</taxon>
        <taxon>Peptococcaceae</taxon>
        <taxon>Desulforamulus</taxon>
    </lineage>
</organism>
<name>A0AAW7ZEL4_9FIRM</name>
<evidence type="ECO:0000313" key="3">
    <source>
        <dbReference type="EMBL" id="MDO7787816.1"/>
    </source>
</evidence>
<feature type="transmembrane region" description="Helical" evidence="1">
    <location>
        <begin position="148"/>
        <end position="164"/>
    </location>
</feature>
<dbReference type="Pfam" id="PF25928">
    <property type="entry name" value="DUF7973"/>
    <property type="match status" value="3"/>
</dbReference>
<comment type="caution">
    <text evidence="3">The sequence shown here is derived from an EMBL/GenBank/DDBJ whole genome shotgun (WGS) entry which is preliminary data.</text>
</comment>
<feature type="domain" description="DUF7973" evidence="2">
    <location>
        <begin position="148"/>
        <end position="253"/>
    </location>
</feature>
<feature type="transmembrane region" description="Helical" evidence="1">
    <location>
        <begin position="170"/>
        <end position="188"/>
    </location>
</feature>
<dbReference type="AlphaFoldDB" id="A0AAW7ZEL4"/>
<keyword evidence="4" id="KW-1185">Reference proteome</keyword>
<feature type="transmembrane region" description="Helical" evidence="1">
    <location>
        <begin position="237"/>
        <end position="254"/>
    </location>
</feature>